<dbReference type="SMART" id="SM00448">
    <property type="entry name" value="REC"/>
    <property type="match status" value="1"/>
</dbReference>
<sequence length="133" mass="13875">MSEPTERPTVLVVDDEEDLRDVMRRMLQRRGIDALTAGSLDEAVAVARNHDGDIAVLVADLGLPGSSGAELARVIGELRPGIGVVYISGLPADIAADKGLIDPGATLVKKPFTADSLTAAVRAALDERSVTTS</sequence>
<keyword evidence="1 2" id="KW-0597">Phosphoprotein</keyword>
<protein>
    <recommendedName>
        <fullName evidence="3">Response regulatory domain-containing protein</fullName>
    </recommendedName>
</protein>
<dbReference type="EMBL" id="BMMX01000004">
    <property type="protein sequence ID" value="GGK83062.1"/>
    <property type="molecule type" value="Genomic_DNA"/>
</dbReference>
<dbReference type="Proteomes" id="UP000656042">
    <property type="component" value="Unassembled WGS sequence"/>
</dbReference>
<dbReference type="RefSeq" id="WP_189078503.1">
    <property type="nucleotide sequence ID" value="NZ_BMMX01000004.1"/>
</dbReference>
<gene>
    <name evidence="4" type="ORF">GCM10012284_16500</name>
</gene>
<keyword evidence="5" id="KW-1185">Reference proteome</keyword>
<evidence type="ECO:0000256" key="2">
    <source>
        <dbReference type="PROSITE-ProRule" id="PRU00169"/>
    </source>
</evidence>
<proteinExistence type="predicted"/>
<evidence type="ECO:0000313" key="4">
    <source>
        <dbReference type="EMBL" id="GGK83062.1"/>
    </source>
</evidence>
<reference evidence="4" key="1">
    <citation type="journal article" date="2014" name="Int. J. Syst. Evol. Microbiol.">
        <title>Complete genome sequence of Corynebacterium casei LMG S-19264T (=DSM 44701T), isolated from a smear-ripened cheese.</title>
        <authorList>
            <consortium name="US DOE Joint Genome Institute (JGI-PGF)"/>
            <person name="Walter F."/>
            <person name="Albersmeier A."/>
            <person name="Kalinowski J."/>
            <person name="Ruckert C."/>
        </authorList>
    </citation>
    <scope>NUCLEOTIDE SEQUENCE</scope>
    <source>
        <strain evidence="4">CGMCC 4.7299</strain>
    </source>
</reference>
<dbReference type="Gene3D" id="3.40.50.2300">
    <property type="match status" value="1"/>
</dbReference>
<dbReference type="AlphaFoldDB" id="A0A8J3BYN3"/>
<accession>A0A8J3BYN3</accession>
<dbReference type="Pfam" id="PF00072">
    <property type="entry name" value="Response_reg"/>
    <property type="match status" value="1"/>
</dbReference>
<dbReference type="InterPro" id="IPR050595">
    <property type="entry name" value="Bact_response_regulator"/>
</dbReference>
<comment type="caution">
    <text evidence="4">The sequence shown here is derived from an EMBL/GenBank/DDBJ whole genome shotgun (WGS) entry which is preliminary data.</text>
</comment>
<dbReference type="PANTHER" id="PTHR44591:SF21">
    <property type="entry name" value="TWO-COMPONENT RESPONSE REGULATOR"/>
    <property type="match status" value="1"/>
</dbReference>
<dbReference type="GO" id="GO:0000160">
    <property type="term" value="P:phosphorelay signal transduction system"/>
    <property type="evidence" value="ECO:0007669"/>
    <property type="project" value="InterPro"/>
</dbReference>
<evidence type="ECO:0000259" key="3">
    <source>
        <dbReference type="PROSITE" id="PS50110"/>
    </source>
</evidence>
<evidence type="ECO:0000313" key="5">
    <source>
        <dbReference type="Proteomes" id="UP000656042"/>
    </source>
</evidence>
<name>A0A8J3BYN3_9ACTN</name>
<dbReference type="InterPro" id="IPR011006">
    <property type="entry name" value="CheY-like_superfamily"/>
</dbReference>
<dbReference type="CDD" id="cd00156">
    <property type="entry name" value="REC"/>
    <property type="match status" value="1"/>
</dbReference>
<dbReference type="SUPFAM" id="SSF52172">
    <property type="entry name" value="CheY-like"/>
    <property type="match status" value="1"/>
</dbReference>
<dbReference type="PROSITE" id="PS50110">
    <property type="entry name" value="RESPONSE_REGULATORY"/>
    <property type="match status" value="1"/>
</dbReference>
<reference evidence="4" key="2">
    <citation type="submission" date="2020-09" db="EMBL/GenBank/DDBJ databases">
        <authorList>
            <person name="Sun Q."/>
            <person name="Zhou Y."/>
        </authorList>
    </citation>
    <scope>NUCLEOTIDE SEQUENCE</scope>
    <source>
        <strain evidence="4">CGMCC 4.7299</strain>
    </source>
</reference>
<feature type="modified residue" description="4-aspartylphosphate" evidence="2">
    <location>
        <position position="60"/>
    </location>
</feature>
<evidence type="ECO:0000256" key="1">
    <source>
        <dbReference type="ARBA" id="ARBA00022553"/>
    </source>
</evidence>
<organism evidence="4 5">
    <name type="scientific">Mangrovihabitans endophyticus</name>
    <dbReference type="NCBI Taxonomy" id="1751298"/>
    <lineage>
        <taxon>Bacteria</taxon>
        <taxon>Bacillati</taxon>
        <taxon>Actinomycetota</taxon>
        <taxon>Actinomycetes</taxon>
        <taxon>Micromonosporales</taxon>
        <taxon>Micromonosporaceae</taxon>
        <taxon>Mangrovihabitans</taxon>
    </lineage>
</organism>
<feature type="domain" description="Response regulatory" evidence="3">
    <location>
        <begin position="9"/>
        <end position="125"/>
    </location>
</feature>
<dbReference type="PANTHER" id="PTHR44591">
    <property type="entry name" value="STRESS RESPONSE REGULATOR PROTEIN 1"/>
    <property type="match status" value="1"/>
</dbReference>
<dbReference type="InterPro" id="IPR001789">
    <property type="entry name" value="Sig_transdc_resp-reg_receiver"/>
</dbReference>